<dbReference type="InterPro" id="IPR050244">
    <property type="entry name" value="Auton_GlycylRad_Cofactor"/>
</dbReference>
<dbReference type="PANTHER" id="PTHR30191:SF0">
    <property type="entry name" value="FORMATE ACETYLTRANSFERASE 1"/>
    <property type="match status" value="1"/>
</dbReference>
<feature type="domain" description="PFL" evidence="1">
    <location>
        <begin position="10"/>
        <end position="193"/>
    </location>
</feature>
<dbReference type="GO" id="GO:0005829">
    <property type="term" value="C:cytosol"/>
    <property type="evidence" value="ECO:0007669"/>
    <property type="project" value="TreeGrafter"/>
</dbReference>
<protein>
    <submittedName>
        <fullName evidence="2">Formate acetyltransferase</fullName>
    </submittedName>
</protein>
<keyword evidence="2" id="KW-0808">Transferase</keyword>
<dbReference type="InterPro" id="IPR004184">
    <property type="entry name" value="PFL_dom"/>
</dbReference>
<dbReference type="EMBL" id="WKKX01000277">
    <property type="protein sequence ID" value="MSE08438.1"/>
    <property type="molecule type" value="Genomic_DNA"/>
</dbReference>
<dbReference type="SUPFAM" id="SSF51998">
    <property type="entry name" value="PFL-like glycyl radical enzymes"/>
    <property type="match status" value="1"/>
</dbReference>
<evidence type="ECO:0000259" key="1">
    <source>
        <dbReference type="PROSITE" id="PS51554"/>
    </source>
</evidence>
<dbReference type="PANTHER" id="PTHR30191">
    <property type="entry name" value="FORMATE ACETYLTRANSFERASE"/>
    <property type="match status" value="1"/>
</dbReference>
<reference evidence="2 3" key="1">
    <citation type="submission" date="2019-11" db="EMBL/GenBank/DDBJ databases">
        <title>Draft Genome Sequence of Plant Growth-Promoting Rhizosphere-Associated Bacteria.</title>
        <authorList>
            <person name="Vasilyev I.Y."/>
            <person name="Radchenko V."/>
            <person name="Ilnitskaya E.V."/>
        </authorList>
    </citation>
    <scope>NUCLEOTIDE SEQUENCE [LARGE SCALE GENOMIC DNA]</scope>
    <source>
        <strain evidence="2 3">VRA_01-1sq_f</strain>
    </source>
</reference>
<comment type="caution">
    <text evidence="2">The sequence shown here is derived from an EMBL/GenBank/DDBJ whole genome shotgun (WGS) entry which is preliminary data.</text>
</comment>
<organism evidence="2 3">
    <name type="scientific">Ligilactobacillus salivarius</name>
    <dbReference type="NCBI Taxonomy" id="1624"/>
    <lineage>
        <taxon>Bacteria</taxon>
        <taxon>Bacillati</taxon>
        <taxon>Bacillota</taxon>
        <taxon>Bacilli</taxon>
        <taxon>Lactobacillales</taxon>
        <taxon>Lactobacillaceae</taxon>
        <taxon>Ligilactobacillus</taxon>
    </lineage>
</organism>
<accession>A0A7X2SS60</accession>
<proteinExistence type="predicted"/>
<dbReference type="AlphaFoldDB" id="A0A7X2SS60"/>
<evidence type="ECO:0000313" key="3">
    <source>
        <dbReference type="Proteomes" id="UP000467635"/>
    </source>
</evidence>
<evidence type="ECO:0000313" key="2">
    <source>
        <dbReference type="EMBL" id="MSE08438.1"/>
    </source>
</evidence>
<dbReference type="Pfam" id="PF02901">
    <property type="entry name" value="PFL-like"/>
    <property type="match status" value="1"/>
</dbReference>
<name>A0A7X2SS60_9LACO</name>
<dbReference type="Gene3D" id="3.20.70.20">
    <property type="match status" value="1"/>
</dbReference>
<sequence length="193" mass="21804">MVEKTQMQNVDVKDAWEGFRGKEWKEEIDIREFIQDNFTPYDGDQSFLEGPTEATTKLNDKLIDLKLKERAHGGPLEADTKVVSTITSHKPGYLDKSLEKIVGLQTDKPMKRALMPYGGIRMAKGALKAYGFDIDPETDFVFENLSKTHNQGVFDAYTSEIMKARHNKIITGLPDAYARGRLIGDFPRVALYG</sequence>
<dbReference type="GO" id="GO:0008861">
    <property type="term" value="F:formate C-acetyltransferase activity"/>
    <property type="evidence" value="ECO:0007669"/>
    <property type="project" value="TreeGrafter"/>
</dbReference>
<gene>
    <name evidence="2" type="ORF">GKC33_06890</name>
</gene>
<dbReference type="PROSITE" id="PS51554">
    <property type="entry name" value="PFL"/>
    <property type="match status" value="1"/>
</dbReference>
<feature type="non-terminal residue" evidence="2">
    <location>
        <position position="193"/>
    </location>
</feature>
<dbReference type="Proteomes" id="UP000467635">
    <property type="component" value="Unassembled WGS sequence"/>
</dbReference>